<dbReference type="PROSITE" id="PS01180">
    <property type="entry name" value="CUB"/>
    <property type="match status" value="1"/>
</dbReference>
<protein>
    <recommendedName>
        <fullName evidence="5">CUB domain-containing protein</fullName>
    </recommendedName>
</protein>
<evidence type="ECO:0000256" key="1">
    <source>
        <dbReference type="ARBA" id="ARBA00022737"/>
    </source>
</evidence>
<reference evidence="6 7" key="1">
    <citation type="journal article" date="2018" name="Proc. R. Soc. B">
        <title>A non-coding region near Follistatin controls head colour polymorphism in the Gouldian finch.</title>
        <authorList>
            <person name="Toomey M.B."/>
            <person name="Marques C.I."/>
            <person name="Andrade P."/>
            <person name="Araujo P.M."/>
            <person name="Sabatino S."/>
            <person name="Gazda M.A."/>
            <person name="Afonso S."/>
            <person name="Lopes R.J."/>
            <person name="Corbo J.C."/>
            <person name="Carneiro M."/>
        </authorList>
    </citation>
    <scope>NUCLEOTIDE SEQUENCE [LARGE SCALE GENOMIC DNA]</scope>
    <source>
        <strain evidence="6">Red01</strain>
        <tissue evidence="6">Muscle</tissue>
    </source>
</reference>
<evidence type="ECO:0000256" key="4">
    <source>
        <dbReference type="SAM" id="MobiDB-lite"/>
    </source>
</evidence>
<proteinExistence type="predicted"/>
<dbReference type="PANTHER" id="PTHR24251:SF40">
    <property type="entry name" value="CUB DOMAIN-CONTAINING PROTEIN"/>
    <property type="match status" value="1"/>
</dbReference>
<comment type="caution">
    <text evidence="3">Lacks conserved residue(s) required for the propagation of feature annotation.</text>
</comment>
<dbReference type="Proteomes" id="UP000276834">
    <property type="component" value="Unassembled WGS sequence"/>
</dbReference>
<feature type="region of interest" description="Disordered" evidence="4">
    <location>
        <begin position="1"/>
        <end position="64"/>
    </location>
</feature>
<dbReference type="PANTHER" id="PTHR24251">
    <property type="entry name" value="OVOCHYMASE-RELATED"/>
    <property type="match status" value="1"/>
</dbReference>
<keyword evidence="2" id="KW-1015">Disulfide bond</keyword>
<feature type="domain" description="CUB" evidence="5">
    <location>
        <begin position="10"/>
        <end position="127"/>
    </location>
</feature>
<accession>A0A3L8RXT7</accession>
<organism evidence="6 7">
    <name type="scientific">Chloebia gouldiae</name>
    <name type="common">Gouldian finch</name>
    <name type="synonym">Erythrura gouldiae</name>
    <dbReference type="NCBI Taxonomy" id="44316"/>
    <lineage>
        <taxon>Eukaryota</taxon>
        <taxon>Metazoa</taxon>
        <taxon>Chordata</taxon>
        <taxon>Craniata</taxon>
        <taxon>Vertebrata</taxon>
        <taxon>Euteleostomi</taxon>
        <taxon>Archelosauria</taxon>
        <taxon>Archosauria</taxon>
        <taxon>Dinosauria</taxon>
        <taxon>Saurischia</taxon>
        <taxon>Theropoda</taxon>
        <taxon>Coelurosauria</taxon>
        <taxon>Aves</taxon>
        <taxon>Neognathae</taxon>
        <taxon>Neoaves</taxon>
        <taxon>Telluraves</taxon>
        <taxon>Australaves</taxon>
        <taxon>Passeriformes</taxon>
        <taxon>Passeroidea</taxon>
        <taxon>Passeridae</taxon>
        <taxon>Chloebia</taxon>
    </lineage>
</organism>
<comment type="caution">
    <text evidence="6">The sequence shown here is derived from an EMBL/GenBank/DDBJ whole genome shotgun (WGS) entry which is preliminary data.</text>
</comment>
<name>A0A3L8RXT7_CHLGU</name>
<keyword evidence="7" id="KW-1185">Reference proteome</keyword>
<dbReference type="SMART" id="SM00042">
    <property type="entry name" value="CUB"/>
    <property type="match status" value="1"/>
</dbReference>
<sequence length="191" mass="20105">MEGRERGRECGGPLTALEGHLSTPNHPQPYPHQQVREGALREHGEGEGGQGGRQPRPRGVPLPSFTGVAGCPPAPQLCLWQISVPLGHVIDLHFHNFSLESHEDCSFDFVEVHDSAGTGAASLMGRYPTPPGLLRLPGDTGAVAQLGKLRHGAGWSGRATRRLWGGAGQPPDPISCPMTSAGSVATSCHPP</sequence>
<dbReference type="OrthoDB" id="6379334at2759"/>
<feature type="compositionally biased region" description="Basic and acidic residues" evidence="4">
    <location>
        <begin position="34"/>
        <end position="46"/>
    </location>
</feature>
<evidence type="ECO:0000259" key="5">
    <source>
        <dbReference type="PROSITE" id="PS01180"/>
    </source>
</evidence>
<evidence type="ECO:0000313" key="7">
    <source>
        <dbReference type="Proteomes" id="UP000276834"/>
    </source>
</evidence>
<dbReference type="Pfam" id="PF00431">
    <property type="entry name" value="CUB"/>
    <property type="match status" value="1"/>
</dbReference>
<dbReference type="STRING" id="44316.ENSEGOP00005020513"/>
<dbReference type="EMBL" id="QUSF01000160">
    <property type="protein sequence ID" value="RLV89026.1"/>
    <property type="molecule type" value="Genomic_DNA"/>
</dbReference>
<evidence type="ECO:0000313" key="6">
    <source>
        <dbReference type="EMBL" id="RLV89026.1"/>
    </source>
</evidence>
<dbReference type="Gene3D" id="2.60.120.290">
    <property type="entry name" value="Spermadhesin, CUB domain"/>
    <property type="match status" value="1"/>
</dbReference>
<evidence type="ECO:0000256" key="2">
    <source>
        <dbReference type="ARBA" id="ARBA00023157"/>
    </source>
</evidence>
<dbReference type="CDD" id="cd00041">
    <property type="entry name" value="CUB"/>
    <property type="match status" value="1"/>
</dbReference>
<dbReference type="SUPFAM" id="SSF49854">
    <property type="entry name" value="Spermadhesin, CUB domain"/>
    <property type="match status" value="1"/>
</dbReference>
<gene>
    <name evidence="6" type="ORF">DV515_00015102</name>
</gene>
<feature type="region of interest" description="Disordered" evidence="4">
    <location>
        <begin position="166"/>
        <end position="191"/>
    </location>
</feature>
<dbReference type="InterPro" id="IPR000859">
    <property type="entry name" value="CUB_dom"/>
</dbReference>
<dbReference type="AlphaFoldDB" id="A0A3L8RXT7"/>
<keyword evidence="1" id="KW-0677">Repeat</keyword>
<dbReference type="InterPro" id="IPR035914">
    <property type="entry name" value="Sperma_CUB_dom_sf"/>
</dbReference>
<evidence type="ECO:0000256" key="3">
    <source>
        <dbReference type="PROSITE-ProRule" id="PRU00059"/>
    </source>
</evidence>
<feature type="compositionally biased region" description="Polar residues" evidence="4">
    <location>
        <begin position="177"/>
        <end position="191"/>
    </location>
</feature>